<evidence type="ECO:0000256" key="3">
    <source>
        <dbReference type="PIRSR" id="PIRSR617821-2"/>
    </source>
</evidence>
<dbReference type="InterPro" id="IPR046433">
    <property type="entry name" value="ActCoA_hydro"/>
</dbReference>
<evidence type="ECO:0000259" key="4">
    <source>
        <dbReference type="Pfam" id="PF02550"/>
    </source>
</evidence>
<evidence type="ECO:0000313" key="7">
    <source>
        <dbReference type="Proteomes" id="UP000245020"/>
    </source>
</evidence>
<dbReference type="Proteomes" id="UP000245020">
    <property type="component" value="Unassembled WGS sequence"/>
</dbReference>
<dbReference type="Gene3D" id="3.30.750.70">
    <property type="entry name" value="4-hydroxybutyrate coenzyme like domains"/>
    <property type="match status" value="1"/>
</dbReference>
<dbReference type="InterPro" id="IPR026888">
    <property type="entry name" value="AcetylCoA_hyd_C"/>
</dbReference>
<dbReference type="GO" id="GO:0006084">
    <property type="term" value="P:acetyl-CoA metabolic process"/>
    <property type="evidence" value="ECO:0007669"/>
    <property type="project" value="InterPro"/>
</dbReference>
<evidence type="ECO:0000259" key="5">
    <source>
        <dbReference type="Pfam" id="PF13336"/>
    </source>
</evidence>
<dbReference type="GO" id="GO:0006083">
    <property type="term" value="P:acetate metabolic process"/>
    <property type="evidence" value="ECO:0007669"/>
    <property type="project" value="InterPro"/>
</dbReference>
<comment type="similarity">
    <text evidence="1">Belongs to the acetyl-CoA hydrolase/transferase family.</text>
</comment>
<accession>A0A2U2ACK7</accession>
<keyword evidence="6" id="KW-0378">Hydrolase</keyword>
<name>A0A2U2ACK7_9GAMM</name>
<dbReference type="OrthoDB" id="9801795at2"/>
<comment type="caution">
    <text evidence="6">The sequence shown here is derived from an EMBL/GenBank/DDBJ whole genome shotgun (WGS) entry which is preliminary data.</text>
</comment>
<dbReference type="InterPro" id="IPR038460">
    <property type="entry name" value="AcetylCoA_hyd_C_sf"/>
</dbReference>
<dbReference type="Gene3D" id="3.40.1080.10">
    <property type="entry name" value="Glutaconate Coenzyme A-transferase"/>
    <property type="match status" value="1"/>
</dbReference>
<dbReference type="GO" id="GO:0003986">
    <property type="term" value="F:acetyl-CoA hydrolase activity"/>
    <property type="evidence" value="ECO:0007669"/>
    <property type="project" value="TreeGrafter"/>
</dbReference>
<organism evidence="6 7">
    <name type="scientific">Ignatzschineria ureiclastica</name>
    <dbReference type="NCBI Taxonomy" id="472582"/>
    <lineage>
        <taxon>Bacteria</taxon>
        <taxon>Pseudomonadati</taxon>
        <taxon>Pseudomonadota</taxon>
        <taxon>Gammaproteobacteria</taxon>
        <taxon>Cardiobacteriales</taxon>
        <taxon>Ignatzschineriaceae</taxon>
        <taxon>Ignatzschineria</taxon>
    </lineage>
</organism>
<feature type="binding site" evidence="3">
    <location>
        <position position="408"/>
    </location>
    <ligand>
        <name>CoA</name>
        <dbReference type="ChEBI" id="CHEBI:57287"/>
    </ligand>
</feature>
<feature type="binding site" evidence="3">
    <location>
        <position position="384"/>
    </location>
    <ligand>
        <name>CoA</name>
        <dbReference type="ChEBI" id="CHEBI:57287"/>
    </ligand>
</feature>
<evidence type="ECO:0000256" key="2">
    <source>
        <dbReference type="PIRSR" id="PIRSR617821-1"/>
    </source>
</evidence>
<dbReference type="PANTHER" id="PTHR43609">
    <property type="entry name" value="ACETYL-COA HYDROLASE"/>
    <property type="match status" value="1"/>
</dbReference>
<dbReference type="GO" id="GO:0008775">
    <property type="term" value="F:acetate CoA-transferase activity"/>
    <property type="evidence" value="ECO:0007669"/>
    <property type="project" value="InterPro"/>
</dbReference>
<gene>
    <name evidence="6" type="ORF">DC083_08745</name>
</gene>
<dbReference type="Pfam" id="PF02550">
    <property type="entry name" value="AcetylCoA_hydro"/>
    <property type="match status" value="1"/>
</dbReference>
<feature type="domain" description="Acetyl-CoA hydrolase/transferase C-terminal" evidence="5">
    <location>
        <begin position="333"/>
        <end position="466"/>
    </location>
</feature>
<evidence type="ECO:0000313" key="6">
    <source>
        <dbReference type="EMBL" id="PWD80395.1"/>
    </source>
</evidence>
<dbReference type="RefSeq" id="WP_109189838.1">
    <property type="nucleotide sequence ID" value="NZ_BMYA01000004.1"/>
</dbReference>
<feature type="binding site" evidence="3">
    <location>
        <position position="388"/>
    </location>
    <ligand>
        <name>CoA</name>
        <dbReference type="ChEBI" id="CHEBI:57287"/>
    </ligand>
</feature>
<keyword evidence="7" id="KW-1185">Reference proteome</keyword>
<reference evidence="7" key="1">
    <citation type="submission" date="2018-05" db="EMBL/GenBank/DDBJ databases">
        <title>Ignatzschineria dubaiensis sp. nov., isolated from necrotic foot tissues of dromedaries (Camelus dromedarius) and associated maggots in Dubai, United Arab Emirates.</title>
        <authorList>
            <person name="Tsang C.C."/>
            <person name="Tang J.Y.M."/>
            <person name="Fong J.Y.H."/>
            <person name="Kinne J."/>
            <person name="Lee H.H."/>
            <person name="Joseph M."/>
            <person name="Jose S."/>
            <person name="Schuster R.K."/>
            <person name="Tang Y."/>
            <person name="Sivakumar S."/>
            <person name="Chen J.H.K."/>
            <person name="Teng J.L.L."/>
            <person name="Lau S.K.P."/>
            <person name="Wernery U."/>
            <person name="Woo P.C.Y."/>
        </authorList>
    </citation>
    <scope>NUCLEOTIDE SEQUENCE [LARGE SCALE GENOMIC DNA]</scope>
    <source>
        <strain evidence="7">KCTC 22644</strain>
    </source>
</reference>
<dbReference type="InterPro" id="IPR003702">
    <property type="entry name" value="ActCoA_hydro_N"/>
</dbReference>
<feature type="domain" description="Acetyl-CoA hydrolase/transferase N-terminal" evidence="4">
    <location>
        <begin position="12"/>
        <end position="186"/>
    </location>
</feature>
<dbReference type="Gene3D" id="3.40.1080.20">
    <property type="entry name" value="Acetyl-CoA hydrolase/transferase C-terminal domain"/>
    <property type="match status" value="1"/>
</dbReference>
<dbReference type="FunFam" id="3.40.1080.20:FF:000001">
    <property type="entry name" value="Acetyl-CoA hydrolase Ach1"/>
    <property type="match status" value="1"/>
</dbReference>
<dbReference type="EMBL" id="QEWQ01000006">
    <property type="protein sequence ID" value="PWD80395.1"/>
    <property type="molecule type" value="Genomic_DNA"/>
</dbReference>
<dbReference type="SUPFAM" id="SSF100950">
    <property type="entry name" value="NagB/RpiA/CoA transferase-like"/>
    <property type="match status" value="2"/>
</dbReference>
<dbReference type="PANTHER" id="PTHR43609:SF1">
    <property type="entry name" value="ACETYL-COA HYDROLASE"/>
    <property type="match status" value="1"/>
</dbReference>
<feature type="binding site" evidence="3">
    <location>
        <begin position="268"/>
        <end position="272"/>
    </location>
    <ligand>
        <name>CoA</name>
        <dbReference type="ChEBI" id="CHEBI:57287"/>
    </ligand>
</feature>
<dbReference type="AlphaFoldDB" id="A0A2U2ACK7"/>
<dbReference type="NCBIfam" id="TIGR03458">
    <property type="entry name" value="YgfH_subfam"/>
    <property type="match status" value="1"/>
</dbReference>
<proteinExistence type="inferred from homology"/>
<evidence type="ECO:0000256" key="1">
    <source>
        <dbReference type="ARBA" id="ARBA00009632"/>
    </source>
</evidence>
<sequence>MTVDVSKKIRHADFLDKIVTAEEAASWIEDGMTLGMSGFTLFGEPKVFPRALAERGKKEKFKVNLYTGASLGPDADQAMAEADIINLRVPYQGNPVLRKKINAGEIKYIDQHLSHTAETLRQGNLGDIDYAIIEAAAITEEGMIIPTGSVGNSPIFVERAKHVIIELNTSTPDSYEGIHDIYIPKDQGDNRQAIPVYDDLSKRIGTIGIKVDPAKVKGVILSDRPDIPSPLFEPNEETQAIADNLLHFLGKEVEDGRLGPNLAPLQSGVGSVANAVLSGMAKSDRFKNLTVSSEVLQDGIFDLIDAGVVDFAVATAFSLSKKRVENLASDLAKYKDKILFRPQEITNHPEVVRRLGVIAFNTALEVDIYGNVNSTHVSGTHVMNGIGGSADFARNARITIFVTQSTAKDGKISAIVPFVTHVDHTNHEVDVIVTEQGYADIRGLCPVEAAEKIIENCMHPKYKQQARDYFERAKKERGGNTPHLLEEAFSWHTNLAKNGTMLLDQDMVKAEAQK</sequence>
<feature type="active site" description="5-glutamyl coenzyme A thioester intermediate" evidence="2">
    <location>
        <position position="294"/>
    </location>
</feature>
<dbReference type="InterPro" id="IPR037171">
    <property type="entry name" value="NagB/RpiA_transferase-like"/>
</dbReference>
<dbReference type="InterPro" id="IPR017821">
    <property type="entry name" value="Succinate_CoA_transferase"/>
</dbReference>
<protein>
    <submittedName>
        <fullName evidence="6">Acetyl-CoA hydrolase</fullName>
    </submittedName>
</protein>
<dbReference type="Pfam" id="PF13336">
    <property type="entry name" value="AcetylCoA_hyd_C"/>
    <property type="match status" value="1"/>
</dbReference>